<accession>A0ABR3LSI7</accession>
<gene>
    <name evidence="2" type="ORF">QQF64_013122</name>
</gene>
<comment type="caution">
    <text evidence="2">The sequence shown here is derived from an EMBL/GenBank/DDBJ whole genome shotgun (WGS) entry which is preliminary data.</text>
</comment>
<reference evidence="2 3" key="1">
    <citation type="submission" date="2023-09" db="EMBL/GenBank/DDBJ databases">
        <authorList>
            <person name="Wang M."/>
        </authorList>
    </citation>
    <scope>NUCLEOTIDE SEQUENCE [LARGE SCALE GENOMIC DNA]</scope>
    <source>
        <strain evidence="2">GT-2023</strain>
        <tissue evidence="2">Liver</tissue>
    </source>
</reference>
<protein>
    <recommendedName>
        <fullName evidence="4">Secreted protein</fullName>
    </recommendedName>
</protein>
<feature type="signal peptide" evidence="1">
    <location>
        <begin position="1"/>
        <end position="23"/>
    </location>
</feature>
<evidence type="ECO:0000313" key="2">
    <source>
        <dbReference type="EMBL" id="KAL1255061.1"/>
    </source>
</evidence>
<dbReference type="EMBL" id="JAYMGO010000019">
    <property type="protein sequence ID" value="KAL1255061.1"/>
    <property type="molecule type" value="Genomic_DNA"/>
</dbReference>
<name>A0ABR3LSI7_9TELE</name>
<organism evidence="2 3">
    <name type="scientific">Cirrhinus molitorella</name>
    <name type="common">mud carp</name>
    <dbReference type="NCBI Taxonomy" id="172907"/>
    <lineage>
        <taxon>Eukaryota</taxon>
        <taxon>Metazoa</taxon>
        <taxon>Chordata</taxon>
        <taxon>Craniata</taxon>
        <taxon>Vertebrata</taxon>
        <taxon>Euteleostomi</taxon>
        <taxon>Actinopterygii</taxon>
        <taxon>Neopterygii</taxon>
        <taxon>Teleostei</taxon>
        <taxon>Ostariophysi</taxon>
        <taxon>Cypriniformes</taxon>
        <taxon>Cyprinidae</taxon>
        <taxon>Labeoninae</taxon>
        <taxon>Labeonini</taxon>
        <taxon>Cirrhinus</taxon>
    </lineage>
</organism>
<feature type="chain" id="PRO_5047286405" description="Secreted protein" evidence="1">
    <location>
        <begin position="24"/>
        <end position="96"/>
    </location>
</feature>
<dbReference type="Proteomes" id="UP001558613">
    <property type="component" value="Unassembled WGS sequence"/>
</dbReference>
<keyword evidence="3" id="KW-1185">Reference proteome</keyword>
<proteinExistence type="predicted"/>
<evidence type="ECO:0000256" key="1">
    <source>
        <dbReference type="SAM" id="SignalP"/>
    </source>
</evidence>
<evidence type="ECO:0008006" key="4">
    <source>
        <dbReference type="Google" id="ProtNLM"/>
    </source>
</evidence>
<keyword evidence="1" id="KW-0732">Signal</keyword>
<sequence>MPDPLFSLSFHGLFLFPLTPCNSLSLSPVCPLPPPPSLSLSGCRVSFFQPHGAAHAKRGREGRRARVATPTRHLCRGWRHCGVAAETANAVRSWLA</sequence>
<evidence type="ECO:0000313" key="3">
    <source>
        <dbReference type="Proteomes" id="UP001558613"/>
    </source>
</evidence>